<reference evidence="1" key="2">
    <citation type="submission" date="2016-06" db="EMBL/GenBank/DDBJ databases">
        <title>The genome of a short-lived fish provides insights into sex chromosome evolution and the genetic control of aging.</title>
        <authorList>
            <person name="Reichwald K."/>
            <person name="Felder M."/>
            <person name="Petzold A."/>
            <person name="Koch P."/>
            <person name="Groth M."/>
            <person name="Platzer M."/>
        </authorList>
    </citation>
    <scope>NUCLEOTIDE SEQUENCE</scope>
    <source>
        <tissue evidence="1">Brain</tissue>
    </source>
</reference>
<name>A0A1A8MEW5_9TELE</name>
<gene>
    <name evidence="1" type="primary">ARHGAP11A</name>
</gene>
<evidence type="ECO:0000313" key="1">
    <source>
        <dbReference type="EMBL" id="SBR55368.1"/>
    </source>
</evidence>
<reference evidence="1" key="1">
    <citation type="submission" date="2016-05" db="EMBL/GenBank/DDBJ databases">
        <authorList>
            <person name="Lavstsen T."/>
            <person name="Jespersen J.S."/>
        </authorList>
    </citation>
    <scope>NUCLEOTIDE SEQUENCE</scope>
    <source>
        <tissue evidence="1">Brain</tissue>
    </source>
</reference>
<dbReference type="AlphaFoldDB" id="A0A1A8MEW5"/>
<sequence>MMVEADLAFTRGPPKFNKNYRSNQRCIFSFQAKLDAV</sequence>
<protein>
    <submittedName>
        <fullName evidence="1">Rho GTPase activating protein 11A</fullName>
    </submittedName>
</protein>
<accession>A0A1A8MEW5</accession>
<organism evidence="1">
    <name type="scientific">Nothobranchius pienaari</name>
    <dbReference type="NCBI Taxonomy" id="704102"/>
    <lineage>
        <taxon>Eukaryota</taxon>
        <taxon>Metazoa</taxon>
        <taxon>Chordata</taxon>
        <taxon>Craniata</taxon>
        <taxon>Vertebrata</taxon>
        <taxon>Euteleostomi</taxon>
        <taxon>Actinopterygii</taxon>
        <taxon>Neopterygii</taxon>
        <taxon>Teleostei</taxon>
        <taxon>Neoteleostei</taxon>
        <taxon>Acanthomorphata</taxon>
        <taxon>Ovalentaria</taxon>
        <taxon>Atherinomorphae</taxon>
        <taxon>Cyprinodontiformes</taxon>
        <taxon>Nothobranchiidae</taxon>
        <taxon>Nothobranchius</taxon>
    </lineage>
</organism>
<feature type="non-terminal residue" evidence="1">
    <location>
        <position position="37"/>
    </location>
</feature>
<proteinExistence type="predicted"/>
<dbReference type="EMBL" id="HAEF01014209">
    <property type="protein sequence ID" value="SBR55368.1"/>
    <property type="molecule type" value="Transcribed_RNA"/>
</dbReference>